<dbReference type="RefSeq" id="XP_014677785.1">
    <property type="nucleotide sequence ID" value="XM_014822299.1"/>
</dbReference>
<reference evidence="2 3" key="1">
    <citation type="submission" date="2025-05" db="UniProtKB">
        <authorList>
            <consortium name="RefSeq"/>
        </authorList>
    </citation>
    <scope>IDENTIFICATION</scope>
</reference>
<protein>
    <submittedName>
        <fullName evidence="2">Uncharacterized protein LOC106817620 isoform X1</fullName>
    </submittedName>
    <submittedName>
        <fullName evidence="3">Uncharacterized protein LOC106817620 isoform X2</fullName>
    </submittedName>
</protein>
<gene>
    <name evidence="2 3" type="primary">LOC106817620</name>
</gene>
<sequence>MLSTICCSTLSMDCMYRDCDECKDRRVPFQPYEQTDQVIWEEWRVVDHEYMNKTTKKIDKTKRTEKVKLEGTMDELTDRFEENLGRKLARHVFNIRHQYQQLKLKKESLAENEMLMHIDFSENYTLKYHSEIQSCHFGASNQQVTLHTGMLYMQKESRGFASISSCRRHDAAAIWAHLKPLFDDVAQHHPEIDTAYFISDGPTTQYRCKTNFFLMSTLPYEWGIKCVNWSLLEAGHGKGAADGIGGVLKRTADRVVVAGANLTDAESVYKALHENTRISLYMVTEEDVLKIDQYVNSSAGTQLRSIPGTMSFHQLISVEKGKLQCRRVSCFQCEGLSCQCYKPVTHTFHLNG</sequence>
<evidence type="ECO:0000313" key="2">
    <source>
        <dbReference type="RefSeq" id="XP_014677784.1"/>
    </source>
</evidence>
<name>A0ABM1F013_PRICU</name>
<organism evidence="1 2">
    <name type="scientific">Priapulus caudatus</name>
    <name type="common">Priapulid worm</name>
    <dbReference type="NCBI Taxonomy" id="37621"/>
    <lineage>
        <taxon>Eukaryota</taxon>
        <taxon>Metazoa</taxon>
        <taxon>Ecdysozoa</taxon>
        <taxon>Scalidophora</taxon>
        <taxon>Priapulida</taxon>
        <taxon>Priapulimorpha</taxon>
        <taxon>Priapulimorphida</taxon>
        <taxon>Priapulidae</taxon>
        <taxon>Priapulus</taxon>
    </lineage>
</organism>
<dbReference type="Proteomes" id="UP000695022">
    <property type="component" value="Unplaced"/>
</dbReference>
<dbReference type="GeneID" id="106817620"/>
<keyword evidence="1" id="KW-1185">Reference proteome</keyword>
<accession>A0ABM1F013</accession>
<dbReference type="PANTHER" id="PTHR46601">
    <property type="entry name" value="ULP_PROTEASE DOMAIN-CONTAINING PROTEIN"/>
    <property type="match status" value="1"/>
</dbReference>
<evidence type="ECO:0000313" key="1">
    <source>
        <dbReference type="Proteomes" id="UP000695022"/>
    </source>
</evidence>
<dbReference type="PANTHER" id="PTHR46601:SF1">
    <property type="entry name" value="ADF-H DOMAIN-CONTAINING PROTEIN"/>
    <property type="match status" value="1"/>
</dbReference>
<proteinExistence type="predicted"/>
<dbReference type="RefSeq" id="XP_014677784.1">
    <property type="nucleotide sequence ID" value="XM_014822298.1"/>
</dbReference>
<evidence type="ECO:0000313" key="3">
    <source>
        <dbReference type="RefSeq" id="XP_014677785.1"/>
    </source>
</evidence>